<proteinExistence type="predicted"/>
<dbReference type="Proteomes" id="UP000014387">
    <property type="component" value="Unassembled WGS sequence"/>
</dbReference>
<evidence type="ECO:0000313" key="6">
    <source>
        <dbReference type="EMBL" id="EPD31513.1"/>
    </source>
</evidence>
<dbReference type="OrthoDB" id="6400at2"/>
<dbReference type="Pfam" id="PF02361">
    <property type="entry name" value="CbiQ"/>
    <property type="match status" value="1"/>
</dbReference>
<feature type="transmembrane region" description="Helical" evidence="5">
    <location>
        <begin position="12"/>
        <end position="40"/>
    </location>
</feature>
<evidence type="ECO:0000256" key="2">
    <source>
        <dbReference type="ARBA" id="ARBA00022692"/>
    </source>
</evidence>
<dbReference type="CDD" id="cd16914">
    <property type="entry name" value="EcfT"/>
    <property type="match status" value="1"/>
</dbReference>
<keyword evidence="3 5" id="KW-1133">Transmembrane helix</keyword>
<dbReference type="PANTHER" id="PTHR33514:SF1">
    <property type="entry name" value="ABC TRANSPORTER PERMEASE"/>
    <property type="match status" value="1"/>
</dbReference>
<dbReference type="InterPro" id="IPR003339">
    <property type="entry name" value="ABC/ECF_trnsptr_transmembrane"/>
</dbReference>
<name>A0A9W5RFH6_9ACTO</name>
<protein>
    <recommendedName>
        <fullName evidence="8">Energy-coupling factor transporter transmembrane protein EcfT</fullName>
    </recommendedName>
</protein>
<feature type="transmembrane region" description="Helical" evidence="5">
    <location>
        <begin position="228"/>
        <end position="250"/>
    </location>
</feature>
<keyword evidence="7" id="KW-1185">Reference proteome</keyword>
<evidence type="ECO:0000256" key="3">
    <source>
        <dbReference type="ARBA" id="ARBA00022989"/>
    </source>
</evidence>
<dbReference type="AlphaFoldDB" id="A0A9W5RFH6"/>
<sequence length="262" mass="29578">MHSLTGTTKLIMMINASIAAMLGFDTRFLVLIVFVSVFLSISSKIELSKLKVVLWFIFVLMILNNIMIFVFAPQYGTEIYGTSTPLWHLTNRYTFTAEQLFYQLNVTLKYFAVLPVALLFIVTTSPSEFASSLNRIGVPYRASYSVALALRYIPDVQREYREISQAQQARGIDTSKDVSFGTRVKNSASILFPLLLSSLERIETISTAMELRGFGKHKTRTWYTSRPLLARDWVAIALSVALLALAAWLISVNGGRFYNPFI</sequence>
<dbReference type="EMBL" id="AGWN01000001">
    <property type="protein sequence ID" value="EPD31513.1"/>
    <property type="molecule type" value="Genomic_DNA"/>
</dbReference>
<comment type="subcellular location">
    <subcellularLocation>
        <location evidence="1">Membrane</location>
        <topology evidence="1">Multi-pass membrane protein</topology>
    </subcellularLocation>
</comment>
<feature type="transmembrane region" description="Helical" evidence="5">
    <location>
        <begin position="52"/>
        <end position="72"/>
    </location>
</feature>
<gene>
    <name evidence="6" type="ORF">HMPREF9238_01289</name>
</gene>
<evidence type="ECO:0000256" key="1">
    <source>
        <dbReference type="ARBA" id="ARBA00004141"/>
    </source>
</evidence>
<dbReference type="GO" id="GO:0005886">
    <property type="term" value="C:plasma membrane"/>
    <property type="evidence" value="ECO:0007669"/>
    <property type="project" value="UniProtKB-ARBA"/>
</dbReference>
<evidence type="ECO:0000256" key="5">
    <source>
        <dbReference type="SAM" id="Phobius"/>
    </source>
</evidence>
<evidence type="ECO:0008006" key="8">
    <source>
        <dbReference type="Google" id="ProtNLM"/>
    </source>
</evidence>
<feature type="transmembrane region" description="Helical" evidence="5">
    <location>
        <begin position="100"/>
        <end position="122"/>
    </location>
</feature>
<keyword evidence="2 5" id="KW-0812">Transmembrane</keyword>
<evidence type="ECO:0000313" key="7">
    <source>
        <dbReference type="Proteomes" id="UP000014387"/>
    </source>
</evidence>
<keyword evidence="4 5" id="KW-0472">Membrane</keyword>
<evidence type="ECO:0000256" key="4">
    <source>
        <dbReference type="ARBA" id="ARBA00023136"/>
    </source>
</evidence>
<dbReference type="PANTHER" id="PTHR33514">
    <property type="entry name" value="PROTEIN ABCI12, CHLOROPLASTIC"/>
    <property type="match status" value="1"/>
</dbReference>
<organism evidence="6 7">
    <name type="scientific">Gleimia europaea ACS-120-V-Col10b</name>
    <dbReference type="NCBI Taxonomy" id="883069"/>
    <lineage>
        <taxon>Bacteria</taxon>
        <taxon>Bacillati</taxon>
        <taxon>Actinomycetota</taxon>
        <taxon>Actinomycetes</taxon>
        <taxon>Actinomycetales</taxon>
        <taxon>Actinomycetaceae</taxon>
        <taxon>Gleimia</taxon>
    </lineage>
</organism>
<comment type="caution">
    <text evidence="6">The sequence shown here is derived from an EMBL/GenBank/DDBJ whole genome shotgun (WGS) entry which is preliminary data.</text>
</comment>
<accession>A0A9W5RFH6</accession>
<reference evidence="6 7" key="1">
    <citation type="submission" date="2013-05" db="EMBL/GenBank/DDBJ databases">
        <title>The Genome Sequence of Actinomyces europaeus ACS-120-V-COL10B.</title>
        <authorList>
            <consortium name="The Broad Institute Genomics Platform"/>
            <person name="Earl A."/>
            <person name="Ward D."/>
            <person name="Feldgarden M."/>
            <person name="Gevers D."/>
            <person name="Saerens B."/>
            <person name="Vaneechoutte M."/>
            <person name="Walker B."/>
            <person name="Young S."/>
            <person name="Zeng Q."/>
            <person name="Gargeya S."/>
            <person name="Fitzgerald M."/>
            <person name="Haas B."/>
            <person name="Abouelleil A."/>
            <person name="Allen A.W."/>
            <person name="Alvarado L."/>
            <person name="Arachchi H.M."/>
            <person name="Berlin A.M."/>
            <person name="Chapman S.B."/>
            <person name="Gainer-Dewar J."/>
            <person name="Goldberg J."/>
            <person name="Griggs A."/>
            <person name="Gujja S."/>
            <person name="Hansen M."/>
            <person name="Howarth C."/>
            <person name="Imamovic A."/>
            <person name="Ireland A."/>
            <person name="Larimer J."/>
            <person name="McCowan C."/>
            <person name="Murphy C."/>
            <person name="Pearson M."/>
            <person name="Poon T.W."/>
            <person name="Priest M."/>
            <person name="Roberts A."/>
            <person name="Saif S."/>
            <person name="Shea T."/>
            <person name="Sisk P."/>
            <person name="Sykes S."/>
            <person name="Wortman J."/>
            <person name="Nusbaum C."/>
            <person name="Birren B."/>
        </authorList>
    </citation>
    <scope>NUCLEOTIDE SEQUENCE [LARGE SCALE GENOMIC DNA]</scope>
    <source>
        <strain evidence="6 7">ACS-120-V-Col10b</strain>
    </source>
</reference>